<evidence type="ECO:0000256" key="1">
    <source>
        <dbReference type="ARBA" id="ARBA00022553"/>
    </source>
</evidence>
<dbReference type="SUPFAM" id="SSF46894">
    <property type="entry name" value="C-terminal effector domain of the bipartite response regulators"/>
    <property type="match status" value="1"/>
</dbReference>
<dbReference type="PROSITE" id="PS50043">
    <property type="entry name" value="HTH_LUXR_2"/>
    <property type="match status" value="1"/>
</dbReference>
<dbReference type="PRINTS" id="PR00038">
    <property type="entry name" value="HTHLUXR"/>
</dbReference>
<evidence type="ECO:0000313" key="6">
    <source>
        <dbReference type="EMBL" id="HIS35749.1"/>
    </source>
</evidence>
<reference evidence="6" key="1">
    <citation type="submission" date="2020-10" db="EMBL/GenBank/DDBJ databases">
        <authorList>
            <person name="Gilroy R."/>
        </authorList>
    </citation>
    <scope>NUCLEOTIDE SEQUENCE</scope>
    <source>
        <strain evidence="6">6276</strain>
    </source>
</reference>
<evidence type="ECO:0000313" key="7">
    <source>
        <dbReference type="Proteomes" id="UP000823928"/>
    </source>
</evidence>
<dbReference type="Pfam" id="PF00196">
    <property type="entry name" value="GerE"/>
    <property type="match status" value="1"/>
</dbReference>
<dbReference type="GO" id="GO:0000160">
    <property type="term" value="P:phosphorelay signal transduction system"/>
    <property type="evidence" value="ECO:0007669"/>
    <property type="project" value="InterPro"/>
</dbReference>
<dbReference type="CDD" id="cd17535">
    <property type="entry name" value="REC_NarL-like"/>
    <property type="match status" value="1"/>
</dbReference>
<dbReference type="InterPro" id="IPR016032">
    <property type="entry name" value="Sig_transdc_resp-reg_C-effctor"/>
</dbReference>
<dbReference type="GO" id="GO:0006355">
    <property type="term" value="P:regulation of DNA-templated transcription"/>
    <property type="evidence" value="ECO:0007669"/>
    <property type="project" value="InterPro"/>
</dbReference>
<dbReference type="EMBL" id="DVIU01000081">
    <property type="protein sequence ID" value="HIS35749.1"/>
    <property type="molecule type" value="Genomic_DNA"/>
</dbReference>
<name>A0A9D1JMR0_9BACT</name>
<dbReference type="InterPro" id="IPR058245">
    <property type="entry name" value="NreC/VraR/RcsB-like_REC"/>
</dbReference>
<dbReference type="PANTHER" id="PTHR43214:SF43">
    <property type="entry name" value="TWO-COMPONENT RESPONSE REGULATOR"/>
    <property type="match status" value="1"/>
</dbReference>
<protein>
    <submittedName>
        <fullName evidence="6">Response regulator transcription factor</fullName>
    </submittedName>
</protein>
<organism evidence="6 7">
    <name type="scientific">Candidatus Scatousia excrementigallinarum</name>
    <dbReference type="NCBI Taxonomy" id="2840935"/>
    <lineage>
        <taxon>Bacteria</taxon>
        <taxon>Candidatus Scatousia</taxon>
    </lineage>
</organism>
<dbReference type="SMART" id="SM00448">
    <property type="entry name" value="REC"/>
    <property type="match status" value="1"/>
</dbReference>
<dbReference type="InterPro" id="IPR000792">
    <property type="entry name" value="Tscrpt_reg_LuxR_C"/>
</dbReference>
<evidence type="ECO:0000256" key="2">
    <source>
        <dbReference type="ARBA" id="ARBA00023125"/>
    </source>
</evidence>
<evidence type="ECO:0000256" key="3">
    <source>
        <dbReference type="PROSITE-ProRule" id="PRU00169"/>
    </source>
</evidence>
<dbReference type="Proteomes" id="UP000823928">
    <property type="component" value="Unassembled WGS sequence"/>
</dbReference>
<keyword evidence="2" id="KW-0238">DNA-binding</keyword>
<dbReference type="InterPro" id="IPR039420">
    <property type="entry name" value="WalR-like"/>
</dbReference>
<dbReference type="InterPro" id="IPR011006">
    <property type="entry name" value="CheY-like_superfamily"/>
</dbReference>
<dbReference type="PANTHER" id="PTHR43214">
    <property type="entry name" value="TWO-COMPONENT RESPONSE REGULATOR"/>
    <property type="match status" value="1"/>
</dbReference>
<dbReference type="Gene3D" id="3.40.50.2300">
    <property type="match status" value="1"/>
</dbReference>
<feature type="domain" description="Response regulatory" evidence="5">
    <location>
        <begin position="6"/>
        <end position="123"/>
    </location>
</feature>
<dbReference type="AlphaFoldDB" id="A0A9D1JMR0"/>
<accession>A0A9D1JMR0</accession>
<dbReference type="PROSITE" id="PS50110">
    <property type="entry name" value="RESPONSE_REGULATORY"/>
    <property type="match status" value="1"/>
</dbReference>
<feature type="domain" description="HTH luxR-type" evidence="4">
    <location>
        <begin position="159"/>
        <end position="224"/>
    </location>
</feature>
<dbReference type="InterPro" id="IPR001789">
    <property type="entry name" value="Sig_transdc_resp-reg_receiver"/>
</dbReference>
<proteinExistence type="predicted"/>
<dbReference type="CDD" id="cd06170">
    <property type="entry name" value="LuxR_C_like"/>
    <property type="match status" value="1"/>
</dbReference>
<dbReference type="GO" id="GO:0003677">
    <property type="term" value="F:DNA binding"/>
    <property type="evidence" value="ECO:0007669"/>
    <property type="project" value="UniProtKB-KW"/>
</dbReference>
<evidence type="ECO:0000259" key="4">
    <source>
        <dbReference type="PROSITE" id="PS50043"/>
    </source>
</evidence>
<gene>
    <name evidence="6" type="ORF">IAC10_03860</name>
</gene>
<dbReference type="Pfam" id="PF00072">
    <property type="entry name" value="Response_reg"/>
    <property type="match status" value="1"/>
</dbReference>
<sequence>MEKVISVYIVEDDKLARTTYKLLFSQIEDEINIEDTFETAEECLEMLKKKPVDVVLMDIGLPYMNGIEATKILKRRFANTKVLMLTSHERGEEILASMASGANAYAIKDIDFPTLVTAIKHVQQGGLWIDPRIAGLLLKFLPKPESTDLEKLYPKKRQRKNVDYNFSDQDIEILKLIQKGKTNREIGEILHISEHTAKSHISKIFRKLSVNARVEAALKAVEYNLF</sequence>
<feature type="modified residue" description="4-aspartylphosphate" evidence="3">
    <location>
        <position position="58"/>
    </location>
</feature>
<keyword evidence="1 3" id="KW-0597">Phosphoprotein</keyword>
<dbReference type="SUPFAM" id="SSF52172">
    <property type="entry name" value="CheY-like"/>
    <property type="match status" value="1"/>
</dbReference>
<dbReference type="SMART" id="SM00421">
    <property type="entry name" value="HTH_LUXR"/>
    <property type="match status" value="1"/>
</dbReference>
<evidence type="ECO:0000259" key="5">
    <source>
        <dbReference type="PROSITE" id="PS50110"/>
    </source>
</evidence>
<reference evidence="6" key="2">
    <citation type="journal article" date="2021" name="PeerJ">
        <title>Extensive microbial diversity within the chicken gut microbiome revealed by metagenomics and culture.</title>
        <authorList>
            <person name="Gilroy R."/>
            <person name="Ravi A."/>
            <person name="Getino M."/>
            <person name="Pursley I."/>
            <person name="Horton D.L."/>
            <person name="Alikhan N.F."/>
            <person name="Baker D."/>
            <person name="Gharbi K."/>
            <person name="Hall N."/>
            <person name="Watson M."/>
            <person name="Adriaenssens E.M."/>
            <person name="Foster-Nyarko E."/>
            <person name="Jarju S."/>
            <person name="Secka A."/>
            <person name="Antonio M."/>
            <person name="Oren A."/>
            <person name="Chaudhuri R.R."/>
            <person name="La Ragione R."/>
            <person name="Hildebrand F."/>
            <person name="Pallen M.J."/>
        </authorList>
    </citation>
    <scope>NUCLEOTIDE SEQUENCE</scope>
    <source>
        <strain evidence="6">6276</strain>
    </source>
</reference>
<comment type="caution">
    <text evidence="6">The sequence shown here is derived from an EMBL/GenBank/DDBJ whole genome shotgun (WGS) entry which is preliminary data.</text>
</comment>